<name>A0ABT8DDD1_9FLAO</name>
<accession>A0ABT8DDD1</accession>
<evidence type="ECO:0000313" key="1">
    <source>
        <dbReference type="EMBL" id="MDN3723226.1"/>
    </source>
</evidence>
<comment type="caution">
    <text evidence="1">The sequence shown here is derived from an EMBL/GenBank/DDBJ whole genome shotgun (WGS) entry which is preliminary data.</text>
</comment>
<organism evidence="1 2">
    <name type="scientific">Aequorivita aurantiaca</name>
    <dbReference type="NCBI Taxonomy" id="3053356"/>
    <lineage>
        <taxon>Bacteria</taxon>
        <taxon>Pseudomonadati</taxon>
        <taxon>Bacteroidota</taxon>
        <taxon>Flavobacteriia</taxon>
        <taxon>Flavobacteriales</taxon>
        <taxon>Flavobacteriaceae</taxon>
        <taxon>Aequorivita</taxon>
    </lineage>
</organism>
<reference evidence="1 2" key="1">
    <citation type="submission" date="2023-06" db="EMBL/GenBank/DDBJ databases">
        <authorList>
            <person name="Ye Y.-Q."/>
            <person name="Du Z.-J."/>
        </authorList>
    </citation>
    <scope>NUCLEOTIDE SEQUENCE [LARGE SCALE GENOMIC DNA]</scope>
    <source>
        <strain evidence="1 2">SDUM287046</strain>
    </source>
</reference>
<keyword evidence="2" id="KW-1185">Reference proteome</keyword>
<dbReference type="EMBL" id="JAUGQQ010000001">
    <property type="protein sequence ID" value="MDN3723226.1"/>
    <property type="molecule type" value="Genomic_DNA"/>
</dbReference>
<dbReference type="Pfam" id="PF14109">
    <property type="entry name" value="GldH_lipo"/>
    <property type="match status" value="1"/>
</dbReference>
<sequence>MNKLLALFFTAALLASCETNTVFSEVQALDGQWGAEEVVAFQLPQLDSLKKYNLYLNIRNTNEYKFNNIFCIVSMNFPNGKTVTDTLEYRMANPDGSWMGHGIGDIKDNKLWYKENVQFFEEGNYTVHIGHAVRNNGEVDGVTKLEGITDVGFSVEEASKE</sequence>
<gene>
    <name evidence="1" type="ORF">QRD02_02435</name>
</gene>
<dbReference type="Proteomes" id="UP001244787">
    <property type="component" value="Unassembled WGS sequence"/>
</dbReference>
<evidence type="ECO:0000313" key="2">
    <source>
        <dbReference type="Proteomes" id="UP001244787"/>
    </source>
</evidence>
<dbReference type="InterPro" id="IPR020018">
    <property type="entry name" value="Motility-assoc_lipoprot_GldH"/>
</dbReference>
<proteinExistence type="predicted"/>
<protein>
    <submittedName>
        <fullName evidence="1">Gliding motility lipoprotein GldH</fullName>
    </submittedName>
</protein>
<dbReference type="RefSeq" id="WP_290253305.1">
    <property type="nucleotide sequence ID" value="NZ_JAUGQQ010000001.1"/>
</dbReference>
<dbReference type="NCBIfam" id="TIGR03511">
    <property type="entry name" value="GldH_lipo"/>
    <property type="match status" value="1"/>
</dbReference>
<keyword evidence="1" id="KW-0449">Lipoprotein</keyword>
<dbReference type="PROSITE" id="PS51257">
    <property type="entry name" value="PROKAR_LIPOPROTEIN"/>
    <property type="match status" value="1"/>
</dbReference>